<dbReference type="Proteomes" id="UP001497512">
    <property type="component" value="Chromosome 1"/>
</dbReference>
<sequence length="143" mass="14781">MRGGKMNYRKGRMAQGYPVPVQGVHEGGEAAAAAGGGGGGGGQYVQPVRPDGFQQGYNNNYMYPQQQMGAGGLAATGGGAPGAYNPNPAAAPHGYYSNYYCSEHPDARRQRNGLAAVLASLAALFVCCWCVTWPCHGPCCCGC</sequence>
<keyword evidence="1" id="KW-0472">Membrane</keyword>
<evidence type="ECO:0008006" key="4">
    <source>
        <dbReference type="Google" id="ProtNLM"/>
    </source>
</evidence>
<protein>
    <recommendedName>
        <fullName evidence="4">Cysteine-rich transmembrane CYSTM domain-containing protein</fullName>
    </recommendedName>
</protein>
<accession>A0ABP0T8D5</accession>
<evidence type="ECO:0000256" key="1">
    <source>
        <dbReference type="SAM" id="Phobius"/>
    </source>
</evidence>
<organism evidence="2 3">
    <name type="scientific">Sphagnum troendelagicum</name>
    <dbReference type="NCBI Taxonomy" id="128251"/>
    <lineage>
        <taxon>Eukaryota</taxon>
        <taxon>Viridiplantae</taxon>
        <taxon>Streptophyta</taxon>
        <taxon>Embryophyta</taxon>
        <taxon>Bryophyta</taxon>
        <taxon>Sphagnophytina</taxon>
        <taxon>Sphagnopsida</taxon>
        <taxon>Sphagnales</taxon>
        <taxon>Sphagnaceae</taxon>
        <taxon>Sphagnum</taxon>
    </lineage>
</organism>
<gene>
    <name evidence="2" type="ORF">CSSPTR1EN2_LOCUS179</name>
</gene>
<keyword evidence="1" id="KW-1133">Transmembrane helix</keyword>
<feature type="transmembrane region" description="Helical" evidence="1">
    <location>
        <begin position="114"/>
        <end position="134"/>
    </location>
</feature>
<reference evidence="2 3" key="1">
    <citation type="submission" date="2024-02" db="EMBL/GenBank/DDBJ databases">
        <authorList>
            <consortium name="ELIXIR-Norway"/>
            <consortium name="Elixir Norway"/>
        </authorList>
    </citation>
    <scope>NUCLEOTIDE SEQUENCE [LARGE SCALE GENOMIC DNA]</scope>
</reference>
<keyword evidence="1" id="KW-0812">Transmembrane</keyword>
<dbReference type="EMBL" id="OZ019893">
    <property type="protein sequence ID" value="CAK9189528.1"/>
    <property type="molecule type" value="Genomic_DNA"/>
</dbReference>
<evidence type="ECO:0000313" key="2">
    <source>
        <dbReference type="EMBL" id="CAK9189528.1"/>
    </source>
</evidence>
<proteinExistence type="predicted"/>
<name>A0ABP0T8D5_9BRYO</name>
<evidence type="ECO:0000313" key="3">
    <source>
        <dbReference type="Proteomes" id="UP001497512"/>
    </source>
</evidence>
<keyword evidence="3" id="KW-1185">Reference proteome</keyword>